<feature type="transmembrane region" description="Helical" evidence="1">
    <location>
        <begin position="69"/>
        <end position="96"/>
    </location>
</feature>
<dbReference type="Proteomes" id="UP001291653">
    <property type="component" value="Unassembled WGS sequence"/>
</dbReference>
<proteinExistence type="predicted"/>
<keyword evidence="1" id="KW-0812">Transmembrane</keyword>
<sequence>MLILLAAGAAMAGKADEWQGDWGATQGLLHIAGTLVAAPLAGAAGALIGGREHRQHTGELLRTTTRPPLARVLVAALPTAVWAALGQLAVVAGALLASWPYASGGRPVVSTLLVPAVLVLSTALLGYVTGAVVRVRLAPPLFGVAVYAGLGIPGYSDRTAAYLSPASWESVVDGGVPVWWQPLVAVAWAGGSAVAAVLVLAARRRWTALVPLTAAAVAGVLIVQTDERMWRDDPLVFRPVCDTSAWPELCVPARYPGMLPDIRRALEPVTDRLAGVEHLPVRLTAVPGDLAPGEERLPALTPLGQSMVRGRLTDPEFYAWGTAASLVHAREGCTALDEDQRYQDLSLVLREWLGAAPGRTGEEIWDTYHHPDTAAEQARTRTFLRRFDRLETMEREERRRWLSAYFGALARCAPDRMPAL</sequence>
<organism evidence="2 3">
    <name type="scientific">Streptomyces yaizuensis</name>
    <dbReference type="NCBI Taxonomy" id="2989713"/>
    <lineage>
        <taxon>Bacteria</taxon>
        <taxon>Bacillati</taxon>
        <taxon>Actinomycetota</taxon>
        <taxon>Actinomycetes</taxon>
        <taxon>Kitasatosporales</taxon>
        <taxon>Streptomycetaceae</taxon>
        <taxon>Streptomyces</taxon>
    </lineage>
</organism>
<protein>
    <submittedName>
        <fullName evidence="2">US12 family protein</fullName>
    </submittedName>
</protein>
<reference evidence="2 3" key="1">
    <citation type="submission" date="2022-10" db="EMBL/GenBank/DDBJ databases">
        <title>Draft genome sequence of Streptomyces sp. YSPA8.</title>
        <authorList>
            <person name="Moriuchi R."/>
            <person name="Dohra H."/>
            <person name="Yamamura H."/>
            <person name="Kodani S."/>
        </authorList>
    </citation>
    <scope>NUCLEOTIDE SEQUENCE [LARGE SCALE GENOMIC DNA]</scope>
    <source>
        <strain evidence="2 3">YSPA8</strain>
    </source>
</reference>
<feature type="transmembrane region" description="Helical" evidence="1">
    <location>
        <begin position="108"/>
        <end position="130"/>
    </location>
</feature>
<evidence type="ECO:0000313" key="3">
    <source>
        <dbReference type="Proteomes" id="UP001291653"/>
    </source>
</evidence>
<name>A0ABQ5NW71_9ACTN</name>
<evidence type="ECO:0000256" key="1">
    <source>
        <dbReference type="SAM" id="Phobius"/>
    </source>
</evidence>
<comment type="caution">
    <text evidence="2">The sequence shown here is derived from an EMBL/GenBank/DDBJ whole genome shotgun (WGS) entry which is preliminary data.</text>
</comment>
<evidence type="ECO:0000313" key="2">
    <source>
        <dbReference type="EMBL" id="GLF94616.1"/>
    </source>
</evidence>
<feature type="transmembrane region" description="Helical" evidence="1">
    <location>
        <begin position="178"/>
        <end position="199"/>
    </location>
</feature>
<feature type="transmembrane region" description="Helical" evidence="1">
    <location>
        <begin position="206"/>
        <end position="223"/>
    </location>
</feature>
<feature type="transmembrane region" description="Helical" evidence="1">
    <location>
        <begin position="137"/>
        <end position="155"/>
    </location>
</feature>
<dbReference type="RefSeq" id="WP_323446683.1">
    <property type="nucleotide sequence ID" value="NZ_BSBI01000003.1"/>
</dbReference>
<keyword evidence="1" id="KW-0472">Membrane</keyword>
<accession>A0ABQ5NW71</accession>
<keyword evidence="3" id="KW-1185">Reference proteome</keyword>
<feature type="transmembrane region" description="Helical" evidence="1">
    <location>
        <begin position="28"/>
        <end position="48"/>
    </location>
</feature>
<keyword evidence="1" id="KW-1133">Transmembrane helix</keyword>
<dbReference type="EMBL" id="BSBI01000003">
    <property type="protein sequence ID" value="GLF94616.1"/>
    <property type="molecule type" value="Genomic_DNA"/>
</dbReference>
<gene>
    <name evidence="2" type="ORF">SYYSPA8_09985</name>
</gene>